<keyword evidence="1" id="KW-0812">Transmembrane</keyword>
<keyword evidence="1" id="KW-0472">Membrane</keyword>
<feature type="transmembrane region" description="Helical" evidence="1">
    <location>
        <begin position="110"/>
        <end position="130"/>
    </location>
</feature>
<organism evidence="3">
    <name type="scientific">Candidatus Tenderia electrophaga</name>
    <dbReference type="NCBI Taxonomy" id="1748243"/>
    <lineage>
        <taxon>Bacteria</taxon>
        <taxon>Pseudomonadati</taxon>
        <taxon>Pseudomonadota</taxon>
        <taxon>Gammaproteobacteria</taxon>
        <taxon>Candidatus Tenderiales</taxon>
        <taxon>Candidatus Tenderiaceae</taxon>
        <taxon>Candidatus Tenderia</taxon>
    </lineage>
</organism>
<dbReference type="AlphaFoldDB" id="A0A832J6T4"/>
<keyword evidence="1" id="KW-1133">Transmembrane helix</keyword>
<dbReference type="Pfam" id="PF11181">
    <property type="entry name" value="YflT"/>
    <property type="match status" value="1"/>
</dbReference>
<dbReference type="InterPro" id="IPR025889">
    <property type="entry name" value="GSP17M-like_dom"/>
</dbReference>
<dbReference type="Proteomes" id="UP000885832">
    <property type="component" value="Unassembled WGS sequence"/>
</dbReference>
<name>A0A832J6T4_9GAMM</name>
<evidence type="ECO:0000313" key="3">
    <source>
        <dbReference type="EMBL" id="HHJ80641.1"/>
    </source>
</evidence>
<evidence type="ECO:0000256" key="1">
    <source>
        <dbReference type="SAM" id="Phobius"/>
    </source>
</evidence>
<proteinExistence type="predicted"/>
<feature type="domain" description="General stress protein 17M-like" evidence="2">
    <location>
        <begin position="21"/>
        <end position="92"/>
    </location>
</feature>
<sequence length="195" mass="21838">MSNKNNHSDAWQSSQAHIYAAVYVHENQAIRTIEYLIQNDFLMDRISIIGKRLSKGDDILGIYYPSPKERMKVWAKRGVIIGAIWGLIASFISMVASLEGSNQGNLLQAYIWTIAYSAMVGGIMAAAAGFSQIANMLHRMGIPQQQLSQLEAAIKADKYVILLLGSRDELEPFRYKIEHSGAELFLEFAKDKLEV</sequence>
<protein>
    <recommendedName>
        <fullName evidence="2">General stress protein 17M-like domain-containing protein</fullName>
    </recommendedName>
</protein>
<evidence type="ECO:0000259" key="2">
    <source>
        <dbReference type="Pfam" id="PF11181"/>
    </source>
</evidence>
<reference evidence="3" key="1">
    <citation type="journal article" date="2020" name="mSystems">
        <title>Genome- and Community-Level Interaction Insights into Carbon Utilization and Element Cycling Functions of Hydrothermarchaeota in Hydrothermal Sediment.</title>
        <authorList>
            <person name="Zhou Z."/>
            <person name="Liu Y."/>
            <person name="Xu W."/>
            <person name="Pan J."/>
            <person name="Luo Z.H."/>
            <person name="Li M."/>
        </authorList>
    </citation>
    <scope>NUCLEOTIDE SEQUENCE [LARGE SCALE GENOMIC DNA]</scope>
    <source>
        <strain evidence="3">HyVt-505</strain>
    </source>
</reference>
<accession>A0A832J6T4</accession>
<gene>
    <name evidence="3" type="ORF">ENJ65_03305</name>
</gene>
<feature type="transmembrane region" description="Helical" evidence="1">
    <location>
        <begin position="78"/>
        <end position="98"/>
    </location>
</feature>
<comment type="caution">
    <text evidence="3">The sequence shown here is derived from an EMBL/GenBank/DDBJ whole genome shotgun (WGS) entry which is preliminary data.</text>
</comment>
<dbReference type="EMBL" id="DRNF01000208">
    <property type="protein sequence ID" value="HHJ80641.1"/>
    <property type="molecule type" value="Genomic_DNA"/>
</dbReference>